<evidence type="ECO:0000256" key="15">
    <source>
        <dbReference type="ARBA" id="ARBA00022989"/>
    </source>
</evidence>
<reference evidence="28" key="1">
    <citation type="submission" date="2020-10" db="EMBL/GenBank/DDBJ databases">
        <authorList>
            <person name="Han B."/>
            <person name="Lu T."/>
            <person name="Zhao Q."/>
            <person name="Huang X."/>
            <person name="Zhao Y."/>
        </authorList>
    </citation>
    <scope>NUCLEOTIDE SEQUENCE</scope>
</reference>
<dbReference type="PANTHER" id="PTHR27008">
    <property type="entry name" value="OS04G0122200 PROTEIN"/>
    <property type="match status" value="1"/>
</dbReference>
<organism evidence="28 29">
    <name type="scientific">Miscanthus lutarioriparius</name>
    <dbReference type="NCBI Taxonomy" id="422564"/>
    <lineage>
        <taxon>Eukaryota</taxon>
        <taxon>Viridiplantae</taxon>
        <taxon>Streptophyta</taxon>
        <taxon>Embryophyta</taxon>
        <taxon>Tracheophyta</taxon>
        <taxon>Spermatophyta</taxon>
        <taxon>Magnoliopsida</taxon>
        <taxon>Liliopsida</taxon>
        <taxon>Poales</taxon>
        <taxon>Poaceae</taxon>
        <taxon>PACMAD clade</taxon>
        <taxon>Panicoideae</taxon>
        <taxon>Andropogonodae</taxon>
        <taxon>Andropogoneae</taxon>
        <taxon>Saccharinae</taxon>
        <taxon>Miscanthus</taxon>
    </lineage>
</organism>
<protein>
    <recommendedName>
        <fullName evidence="23">Receptor kinase-like protein Xa21</fullName>
        <ecNumber evidence="3">2.7.11.1</ecNumber>
    </recommendedName>
</protein>
<dbReference type="InterPro" id="IPR003591">
    <property type="entry name" value="Leu-rich_rpt_typical-subtyp"/>
</dbReference>
<evidence type="ECO:0000313" key="28">
    <source>
        <dbReference type="EMBL" id="CAD6250313.1"/>
    </source>
</evidence>
<evidence type="ECO:0000256" key="3">
    <source>
        <dbReference type="ARBA" id="ARBA00012513"/>
    </source>
</evidence>
<dbReference type="Pfam" id="PF07714">
    <property type="entry name" value="PK_Tyr_Ser-Thr"/>
    <property type="match status" value="1"/>
</dbReference>
<dbReference type="EMBL" id="CAJGYO010000008">
    <property type="protein sequence ID" value="CAD6250313.1"/>
    <property type="molecule type" value="Genomic_DNA"/>
</dbReference>
<keyword evidence="17" id="KW-0675">Receptor</keyword>
<comment type="catalytic activity">
    <reaction evidence="20">
        <text>L-seryl-[protein] + ATP = O-phospho-L-seryl-[protein] + ADP + H(+)</text>
        <dbReference type="Rhea" id="RHEA:17989"/>
        <dbReference type="Rhea" id="RHEA-COMP:9863"/>
        <dbReference type="Rhea" id="RHEA-COMP:11604"/>
        <dbReference type="ChEBI" id="CHEBI:15378"/>
        <dbReference type="ChEBI" id="CHEBI:29999"/>
        <dbReference type="ChEBI" id="CHEBI:30616"/>
        <dbReference type="ChEBI" id="CHEBI:83421"/>
        <dbReference type="ChEBI" id="CHEBI:456216"/>
        <dbReference type="EC" id="2.7.11.1"/>
    </reaction>
</comment>
<keyword evidence="8" id="KW-0808">Transferase</keyword>
<dbReference type="FunFam" id="3.30.200.20:FF:000432">
    <property type="entry name" value="LRR receptor-like serine/threonine-protein kinase EFR"/>
    <property type="match status" value="1"/>
</dbReference>
<dbReference type="PANTHER" id="PTHR27008:SF593">
    <property type="entry name" value="OS02G0615800 PROTEIN"/>
    <property type="match status" value="1"/>
</dbReference>
<evidence type="ECO:0000256" key="17">
    <source>
        <dbReference type="ARBA" id="ARBA00023170"/>
    </source>
</evidence>
<feature type="binding site" evidence="24">
    <location>
        <position position="716"/>
    </location>
    <ligand>
        <name>ATP</name>
        <dbReference type="ChEBI" id="CHEBI:30616"/>
    </ligand>
</feature>
<dbReference type="GO" id="GO:0004674">
    <property type="term" value="F:protein serine/threonine kinase activity"/>
    <property type="evidence" value="ECO:0007669"/>
    <property type="project" value="UniProtKB-KW"/>
</dbReference>
<evidence type="ECO:0000256" key="1">
    <source>
        <dbReference type="ARBA" id="ARBA00004162"/>
    </source>
</evidence>
<dbReference type="SMART" id="SM00220">
    <property type="entry name" value="S_TKc"/>
    <property type="match status" value="1"/>
</dbReference>
<evidence type="ECO:0000259" key="27">
    <source>
        <dbReference type="PROSITE" id="PS50011"/>
    </source>
</evidence>
<keyword evidence="11" id="KW-0677">Repeat</keyword>
<dbReference type="EC" id="2.7.11.1" evidence="3"/>
<evidence type="ECO:0000313" key="29">
    <source>
        <dbReference type="Proteomes" id="UP000604825"/>
    </source>
</evidence>
<evidence type="ECO:0000256" key="25">
    <source>
        <dbReference type="SAM" id="Phobius"/>
    </source>
</evidence>
<comment type="subcellular location">
    <subcellularLocation>
        <location evidence="1">Cell membrane</location>
        <topology evidence="1">Single-pass membrane protein</topology>
    </subcellularLocation>
    <subcellularLocation>
        <location evidence="2">Endoplasmic reticulum membrane</location>
        <topology evidence="2">Single-pass membrane protein</topology>
    </subcellularLocation>
</comment>
<dbReference type="Proteomes" id="UP000604825">
    <property type="component" value="Unassembled WGS sequence"/>
</dbReference>
<dbReference type="InterPro" id="IPR001245">
    <property type="entry name" value="Ser-Thr/Tyr_kinase_cat_dom"/>
</dbReference>
<dbReference type="OrthoDB" id="676979at2759"/>
<keyword evidence="7" id="KW-0433">Leucine-rich repeat</keyword>
<keyword evidence="13" id="KW-0418">Kinase</keyword>
<evidence type="ECO:0000256" key="10">
    <source>
        <dbReference type="ARBA" id="ARBA00022729"/>
    </source>
</evidence>
<name>A0A811Q332_9POAL</name>
<evidence type="ECO:0000256" key="18">
    <source>
        <dbReference type="ARBA" id="ARBA00023180"/>
    </source>
</evidence>
<dbReference type="InterPro" id="IPR000719">
    <property type="entry name" value="Prot_kinase_dom"/>
</dbReference>
<evidence type="ECO:0000256" key="6">
    <source>
        <dbReference type="ARBA" id="ARBA00022553"/>
    </source>
</evidence>
<dbReference type="Gene3D" id="3.30.200.20">
    <property type="entry name" value="Phosphorylase Kinase, domain 1"/>
    <property type="match status" value="1"/>
</dbReference>
<keyword evidence="12 24" id="KW-0547">Nucleotide-binding</keyword>
<keyword evidence="18" id="KW-0325">Glycoprotein</keyword>
<evidence type="ECO:0000256" key="14">
    <source>
        <dbReference type="ARBA" id="ARBA00022840"/>
    </source>
</evidence>
<sequence>MAEDRQVKVKLTMLMLLLALCLLSHGVGNVCCSTVPENSTDMLALIDFKAVTTDPLGSLSSWNTSIHYCNWSGVTCNQKNHGRVTALKLYNQGLSGPISPSVGNLTFLHTLDLSTNQFSGQIPHFNNLQKMQILNLSYNSLDGVIPDTLTNCSNLKELHLYHNLLNGEIPREIGLLEKLVFFALNNNNLTGTIPPTLGNITHIEEFYLQENQLEGTIPGELGHFSNISMLALGGNNLSGTIPASLFNLSLLQEIDLGTNQLRGSLPSNMGDRLSNLEMLYLGQNWLEGHIPDSLGNASMLQHIVLQTNNFTGPIPSSFGKLSSLIRLDLGLNMLEAKDSEIWEFLHALENCSALQVLAVSNNQMQGVIPNSVGNLSSTLQYLILGGNKLSGTIPPNIGKLSGLVKLTLDESSLTGSIDGWLGDLKNLQYLNLRKNNLSGPIPPVIDNLKGLLELYLDNNKFDGPIPQNLGNLQTLLKLDLSYNNLQGNIPPEVGNLKQLFNIHLSANMLSGEIPDSFGQCLALADIQMDQNMLTGSIPAYLGNFTSLSVLNLSHNSLSGTIPTNLGDLSLLDELDLSYNHLHGQIPTNGVFKNATAISLEENQGLCGGVGDLRLPPCPTGSQKNSSKYYLIKILIPVFGFMSLLVLICFLLLKKKSPRRKNLESTSLGGYDFLKVSYNDLAQATNSFSESNLVGKGIYGTVYRGTIKKSKFQVAVKVFNLEMRGAGRSFMAECEALGSIRHRNLLPIITACSTVDNAFKALVYEFMPNGNLDSWIHQKGDGKAAKRLGLTQTISIAANIADALDYLHHDCGRPTVHCDLKPSNVLLDEDMNALLGDFGIARFYADSRLTPPGSISSIGVKGTIGYIAPEYAQGGHPSISGDSYSFGIVLLEMMTGKRPTDPMFMDGLNLVNFVERNFPHQIYNVIDPQLQEECQDLAQNKMVPENVVHQCLASLLQVALCCAHSLPSERGNMKETASNIHEIKTSHLGWKLKK</sequence>
<evidence type="ECO:0000256" key="5">
    <source>
        <dbReference type="ARBA" id="ARBA00022527"/>
    </source>
</evidence>
<dbReference type="GO" id="GO:0005886">
    <property type="term" value="C:plasma membrane"/>
    <property type="evidence" value="ECO:0007669"/>
    <property type="project" value="UniProtKB-SubCell"/>
</dbReference>
<evidence type="ECO:0000256" key="7">
    <source>
        <dbReference type="ARBA" id="ARBA00022614"/>
    </source>
</evidence>
<evidence type="ECO:0000256" key="2">
    <source>
        <dbReference type="ARBA" id="ARBA00004389"/>
    </source>
</evidence>
<keyword evidence="10 26" id="KW-0732">Signal</keyword>
<evidence type="ECO:0000256" key="24">
    <source>
        <dbReference type="PROSITE-ProRule" id="PRU10141"/>
    </source>
</evidence>
<keyword evidence="15 25" id="KW-1133">Transmembrane helix</keyword>
<gene>
    <name evidence="28" type="ORF">NCGR_LOCUS34107</name>
</gene>
<evidence type="ECO:0000256" key="11">
    <source>
        <dbReference type="ARBA" id="ARBA00022737"/>
    </source>
</evidence>
<evidence type="ECO:0000256" key="23">
    <source>
        <dbReference type="ARBA" id="ARBA00072040"/>
    </source>
</evidence>
<keyword evidence="14 24" id="KW-0067">ATP-binding</keyword>
<keyword evidence="16 25" id="KW-0472">Membrane</keyword>
<comment type="function">
    <text evidence="21">Receptor kinase that detects X.oryzae pv. oryzae protein Ax21 to promote innate immunity. Following X.oryzae pv. oryzae protein Ax21 detection, undergoes cleavage, releasing the processed protein kinase Xa21 chain.</text>
</comment>
<evidence type="ECO:0000256" key="19">
    <source>
        <dbReference type="ARBA" id="ARBA00047899"/>
    </source>
</evidence>
<evidence type="ECO:0000256" key="13">
    <source>
        <dbReference type="ARBA" id="ARBA00022777"/>
    </source>
</evidence>
<keyword evidence="5" id="KW-0723">Serine/threonine-protein kinase</keyword>
<dbReference type="Gene3D" id="3.80.10.10">
    <property type="entry name" value="Ribonuclease Inhibitor"/>
    <property type="match status" value="4"/>
</dbReference>
<dbReference type="Pfam" id="PF00560">
    <property type="entry name" value="LRR_1"/>
    <property type="match status" value="6"/>
</dbReference>
<dbReference type="Gene3D" id="1.10.510.10">
    <property type="entry name" value="Transferase(Phosphotransferase) domain 1"/>
    <property type="match status" value="1"/>
</dbReference>
<comment type="function">
    <text evidence="22">The processed protein kinase Xa21 chain released by protein cleavage after X.oryzae pv. oryzae protein Ax21 detection translocates into the nucleus where it can bind and regulate WRKY62, a transcription factor. Confers resistance to the bacterial pathogen X.oryzae pv. oryzae (Xoo).</text>
</comment>
<dbReference type="FunFam" id="3.80.10.10:FF:000095">
    <property type="entry name" value="LRR receptor-like serine/threonine-protein kinase GSO1"/>
    <property type="match status" value="2"/>
</dbReference>
<dbReference type="InterPro" id="IPR017441">
    <property type="entry name" value="Protein_kinase_ATP_BS"/>
</dbReference>
<evidence type="ECO:0000256" key="21">
    <source>
        <dbReference type="ARBA" id="ARBA00054320"/>
    </source>
</evidence>
<evidence type="ECO:0000256" key="9">
    <source>
        <dbReference type="ARBA" id="ARBA00022692"/>
    </source>
</evidence>
<dbReference type="InterPro" id="IPR011009">
    <property type="entry name" value="Kinase-like_dom_sf"/>
</dbReference>
<evidence type="ECO:0000256" key="16">
    <source>
        <dbReference type="ARBA" id="ARBA00023136"/>
    </source>
</evidence>
<comment type="catalytic activity">
    <reaction evidence="19">
        <text>L-threonyl-[protein] + ATP = O-phospho-L-threonyl-[protein] + ADP + H(+)</text>
        <dbReference type="Rhea" id="RHEA:46608"/>
        <dbReference type="Rhea" id="RHEA-COMP:11060"/>
        <dbReference type="Rhea" id="RHEA-COMP:11605"/>
        <dbReference type="ChEBI" id="CHEBI:15378"/>
        <dbReference type="ChEBI" id="CHEBI:30013"/>
        <dbReference type="ChEBI" id="CHEBI:30616"/>
        <dbReference type="ChEBI" id="CHEBI:61977"/>
        <dbReference type="ChEBI" id="CHEBI:456216"/>
        <dbReference type="EC" id="2.7.11.1"/>
    </reaction>
</comment>
<keyword evidence="4" id="KW-1003">Cell membrane</keyword>
<accession>A0A811Q332</accession>
<feature type="transmembrane region" description="Helical" evidence="25">
    <location>
        <begin position="628"/>
        <end position="652"/>
    </location>
</feature>
<dbReference type="PROSITE" id="PS50011">
    <property type="entry name" value="PROTEIN_KINASE_DOM"/>
    <property type="match status" value="1"/>
</dbReference>
<evidence type="ECO:0000256" key="26">
    <source>
        <dbReference type="SAM" id="SignalP"/>
    </source>
</evidence>
<feature type="chain" id="PRO_5032507195" description="Receptor kinase-like protein Xa21" evidence="26">
    <location>
        <begin position="29"/>
        <end position="993"/>
    </location>
</feature>
<dbReference type="AlphaFoldDB" id="A0A811Q332"/>
<dbReference type="GO" id="GO:0005524">
    <property type="term" value="F:ATP binding"/>
    <property type="evidence" value="ECO:0007669"/>
    <property type="project" value="UniProtKB-UniRule"/>
</dbReference>
<dbReference type="SUPFAM" id="SSF56112">
    <property type="entry name" value="Protein kinase-like (PK-like)"/>
    <property type="match status" value="1"/>
</dbReference>
<dbReference type="SUPFAM" id="SSF52058">
    <property type="entry name" value="L domain-like"/>
    <property type="match status" value="2"/>
</dbReference>
<evidence type="ECO:0000256" key="22">
    <source>
        <dbReference type="ARBA" id="ARBA00056628"/>
    </source>
</evidence>
<keyword evidence="9 25" id="KW-0812">Transmembrane</keyword>
<dbReference type="PROSITE" id="PS00107">
    <property type="entry name" value="PROTEIN_KINASE_ATP"/>
    <property type="match status" value="1"/>
</dbReference>
<feature type="domain" description="Protein kinase" evidence="27">
    <location>
        <begin position="687"/>
        <end position="983"/>
    </location>
</feature>
<dbReference type="Pfam" id="PF08263">
    <property type="entry name" value="LRRNT_2"/>
    <property type="match status" value="1"/>
</dbReference>
<evidence type="ECO:0000256" key="20">
    <source>
        <dbReference type="ARBA" id="ARBA00048679"/>
    </source>
</evidence>
<dbReference type="InterPro" id="IPR032675">
    <property type="entry name" value="LRR_dom_sf"/>
</dbReference>
<dbReference type="Pfam" id="PF13855">
    <property type="entry name" value="LRR_8"/>
    <property type="match status" value="2"/>
</dbReference>
<keyword evidence="6" id="KW-0597">Phosphoprotein</keyword>
<evidence type="ECO:0000256" key="8">
    <source>
        <dbReference type="ARBA" id="ARBA00022679"/>
    </source>
</evidence>
<dbReference type="FunFam" id="3.80.10.10:FF:000129">
    <property type="entry name" value="Leucine-rich repeat receptor-like kinase"/>
    <property type="match status" value="1"/>
</dbReference>
<feature type="signal peptide" evidence="26">
    <location>
        <begin position="1"/>
        <end position="28"/>
    </location>
</feature>
<evidence type="ECO:0000256" key="4">
    <source>
        <dbReference type="ARBA" id="ARBA00022475"/>
    </source>
</evidence>
<dbReference type="GO" id="GO:0005789">
    <property type="term" value="C:endoplasmic reticulum membrane"/>
    <property type="evidence" value="ECO:0007669"/>
    <property type="project" value="UniProtKB-SubCell"/>
</dbReference>
<proteinExistence type="predicted"/>
<dbReference type="InterPro" id="IPR051809">
    <property type="entry name" value="Plant_receptor-like_S/T_kinase"/>
</dbReference>
<dbReference type="InterPro" id="IPR001611">
    <property type="entry name" value="Leu-rich_rpt"/>
</dbReference>
<dbReference type="FunFam" id="1.10.510.10:FF:000358">
    <property type="entry name" value="Putative leucine-rich repeat receptor-like serine/threonine-protein kinase"/>
    <property type="match status" value="1"/>
</dbReference>
<dbReference type="InterPro" id="IPR013210">
    <property type="entry name" value="LRR_N_plant-typ"/>
</dbReference>
<dbReference type="SMART" id="SM00369">
    <property type="entry name" value="LRR_TYP"/>
    <property type="match status" value="10"/>
</dbReference>
<keyword evidence="29" id="KW-1185">Reference proteome</keyword>
<evidence type="ECO:0000256" key="12">
    <source>
        <dbReference type="ARBA" id="ARBA00022741"/>
    </source>
</evidence>
<comment type="caution">
    <text evidence="28">The sequence shown here is derived from an EMBL/GenBank/DDBJ whole genome shotgun (WGS) entry which is preliminary data.</text>
</comment>